<evidence type="ECO:0000313" key="1">
    <source>
        <dbReference type="EMBL" id="KAG6958798.1"/>
    </source>
</evidence>
<dbReference type="Proteomes" id="UP000688947">
    <property type="component" value="Unassembled WGS sequence"/>
</dbReference>
<name>A0A8T1UAF3_9STRA</name>
<gene>
    <name evidence="1" type="ORF">JG687_00009166</name>
</gene>
<evidence type="ECO:0000313" key="2">
    <source>
        <dbReference type="Proteomes" id="UP000688947"/>
    </source>
</evidence>
<protein>
    <submittedName>
        <fullName evidence="1">Uncharacterized protein</fullName>
    </submittedName>
</protein>
<dbReference type="EMBL" id="JAENGZ010000466">
    <property type="protein sequence ID" value="KAG6958798.1"/>
    <property type="molecule type" value="Genomic_DNA"/>
</dbReference>
<comment type="caution">
    <text evidence="1">The sequence shown here is derived from an EMBL/GenBank/DDBJ whole genome shotgun (WGS) entry which is preliminary data.</text>
</comment>
<sequence>MDPLLANSVFNFGSEVWDFWFKHVQLDAIQIRKRRDQHNAIVYRRKTRWKQEKRTCEKSWSLKIRCASTCASRGLRYWRNKQYKLGSRRVRAWLRPP</sequence>
<dbReference type="AlphaFoldDB" id="A0A8T1UAF3"/>
<proteinExistence type="predicted"/>
<reference evidence="1" key="1">
    <citation type="submission" date="2021-01" db="EMBL/GenBank/DDBJ databases">
        <title>Phytophthora aleatoria, a newly-described species from Pinus radiata is distinct from Phytophthora cactorum isolates based on comparative genomics.</title>
        <authorList>
            <person name="Mcdougal R."/>
            <person name="Panda P."/>
            <person name="Williams N."/>
            <person name="Studholme D.J."/>
        </authorList>
    </citation>
    <scope>NUCLEOTIDE SEQUENCE</scope>
    <source>
        <strain evidence="1">NZFS 3830</strain>
    </source>
</reference>
<organism evidence="1 2">
    <name type="scientific">Phytophthora cactorum</name>
    <dbReference type="NCBI Taxonomy" id="29920"/>
    <lineage>
        <taxon>Eukaryota</taxon>
        <taxon>Sar</taxon>
        <taxon>Stramenopiles</taxon>
        <taxon>Oomycota</taxon>
        <taxon>Peronosporomycetes</taxon>
        <taxon>Peronosporales</taxon>
        <taxon>Peronosporaceae</taxon>
        <taxon>Phytophthora</taxon>
    </lineage>
</organism>
<accession>A0A8T1UAF3</accession>